<reference evidence="2 3" key="1">
    <citation type="submission" date="2018-03" db="EMBL/GenBank/DDBJ databases">
        <title>Aquarubrobacter algicola gen. nov., sp. nov., a novel actinobacterium isolated from shallow eutrophic lake during the end of cyanobacterial harmful algal blooms.</title>
        <authorList>
            <person name="Chun S.J."/>
        </authorList>
    </citation>
    <scope>NUCLEOTIDE SEQUENCE [LARGE SCALE GENOMIC DNA]</scope>
    <source>
        <strain evidence="2 3">Seoho-28</strain>
    </source>
</reference>
<sequence>MPRTLPCALHVPDLLLLQHQDDVPPGLLGGVLAAREAAGGPRVRTVRVDAEPLPSPTAGERIVVLGSYASAVGTGSQPWVADEVLFLRRAALAGVPILGICFGHQALAAALGGAVHRLDRPQVDWVTLASADPQAVPPGPWLAFHEDAVTPPPRARVLAQDAGGVQAFAAGPHLGVQFHPEATAEILDGWIAADRRDPRPYDPDRVRAGFATHGPAAARAALRLFSRWLGPVG</sequence>
<dbReference type="Pfam" id="PF00117">
    <property type="entry name" value="GATase"/>
    <property type="match status" value="1"/>
</dbReference>
<evidence type="ECO:0000259" key="1">
    <source>
        <dbReference type="Pfam" id="PF00117"/>
    </source>
</evidence>
<dbReference type="InterPro" id="IPR029062">
    <property type="entry name" value="Class_I_gatase-like"/>
</dbReference>
<dbReference type="EMBL" id="PYYB01000001">
    <property type="protein sequence ID" value="PTL60096.1"/>
    <property type="molecule type" value="Genomic_DNA"/>
</dbReference>
<accession>A0A2T4ULH7</accession>
<protein>
    <recommendedName>
        <fullName evidence="1">Glutamine amidotransferase domain-containing protein</fullName>
    </recommendedName>
</protein>
<dbReference type="PANTHER" id="PTHR42695:SF5">
    <property type="entry name" value="GLUTAMINE AMIDOTRANSFERASE YLR126C-RELATED"/>
    <property type="match status" value="1"/>
</dbReference>
<proteinExistence type="predicted"/>
<dbReference type="SUPFAM" id="SSF52317">
    <property type="entry name" value="Class I glutamine amidotransferase-like"/>
    <property type="match status" value="1"/>
</dbReference>
<dbReference type="PANTHER" id="PTHR42695">
    <property type="entry name" value="GLUTAMINE AMIDOTRANSFERASE YLR126C-RELATED"/>
    <property type="match status" value="1"/>
</dbReference>
<dbReference type="Proteomes" id="UP000240739">
    <property type="component" value="Unassembled WGS sequence"/>
</dbReference>
<dbReference type="InterPro" id="IPR044992">
    <property type="entry name" value="ChyE-like"/>
</dbReference>
<name>A0A2T4ULH7_9ACTN</name>
<dbReference type="PROSITE" id="PS51273">
    <property type="entry name" value="GATASE_TYPE_1"/>
    <property type="match status" value="1"/>
</dbReference>
<dbReference type="PRINTS" id="PR00097">
    <property type="entry name" value="ANTSNTHASEII"/>
</dbReference>
<evidence type="ECO:0000313" key="3">
    <source>
        <dbReference type="Proteomes" id="UP000240739"/>
    </source>
</evidence>
<feature type="domain" description="Glutamine amidotransferase" evidence="1">
    <location>
        <begin position="80"/>
        <end position="185"/>
    </location>
</feature>
<comment type="caution">
    <text evidence="2">The sequence shown here is derived from an EMBL/GenBank/DDBJ whole genome shotgun (WGS) entry which is preliminary data.</text>
</comment>
<dbReference type="GO" id="GO:0005829">
    <property type="term" value="C:cytosol"/>
    <property type="evidence" value="ECO:0007669"/>
    <property type="project" value="TreeGrafter"/>
</dbReference>
<dbReference type="AlphaFoldDB" id="A0A2T4ULH7"/>
<dbReference type="InterPro" id="IPR017926">
    <property type="entry name" value="GATASE"/>
</dbReference>
<organism evidence="2 3">
    <name type="scientific">Paraconexibacter algicola</name>
    <dbReference type="NCBI Taxonomy" id="2133960"/>
    <lineage>
        <taxon>Bacteria</taxon>
        <taxon>Bacillati</taxon>
        <taxon>Actinomycetota</taxon>
        <taxon>Thermoleophilia</taxon>
        <taxon>Solirubrobacterales</taxon>
        <taxon>Paraconexibacteraceae</taxon>
        <taxon>Paraconexibacter</taxon>
    </lineage>
</organism>
<dbReference type="PRINTS" id="PR00096">
    <property type="entry name" value="GATASE"/>
</dbReference>
<gene>
    <name evidence="2" type="ORF">C7Y72_10790</name>
</gene>
<keyword evidence="3" id="KW-1185">Reference proteome</keyword>
<dbReference type="Gene3D" id="3.40.50.880">
    <property type="match status" value="1"/>
</dbReference>
<evidence type="ECO:0000313" key="2">
    <source>
        <dbReference type="EMBL" id="PTL60096.1"/>
    </source>
</evidence>